<dbReference type="PANTHER" id="PTHR43053:SF4">
    <property type="entry name" value="MYOGENESIS-REGULATING GLYCOSIDASE"/>
    <property type="match status" value="1"/>
</dbReference>
<keyword evidence="2 4" id="KW-0378">Hydrolase</keyword>
<gene>
    <name evidence="6" type="ORF">ABR189_29645</name>
</gene>
<proteinExistence type="inferred from homology"/>
<dbReference type="InterPro" id="IPR000322">
    <property type="entry name" value="Glyco_hydro_31_TIM"/>
</dbReference>
<comment type="similarity">
    <text evidence="1 4">Belongs to the glycosyl hydrolase 31 family.</text>
</comment>
<evidence type="ECO:0000256" key="3">
    <source>
        <dbReference type="ARBA" id="ARBA00023295"/>
    </source>
</evidence>
<dbReference type="RefSeq" id="WP_354664157.1">
    <property type="nucleotide sequence ID" value="NZ_JBEXAC010000004.1"/>
</dbReference>
<dbReference type="InterPro" id="IPR006311">
    <property type="entry name" value="TAT_signal"/>
</dbReference>
<evidence type="ECO:0000313" key="7">
    <source>
        <dbReference type="Proteomes" id="UP001549749"/>
    </source>
</evidence>
<dbReference type="InterPro" id="IPR017853">
    <property type="entry name" value="GH"/>
</dbReference>
<evidence type="ECO:0000256" key="2">
    <source>
        <dbReference type="ARBA" id="ARBA00022801"/>
    </source>
</evidence>
<keyword evidence="7" id="KW-1185">Reference proteome</keyword>
<accession>A0ABV2TEW9</accession>
<dbReference type="InterPro" id="IPR050985">
    <property type="entry name" value="Alpha-glycosidase_related"/>
</dbReference>
<evidence type="ECO:0000313" key="6">
    <source>
        <dbReference type="EMBL" id="MET7001583.1"/>
    </source>
</evidence>
<dbReference type="Proteomes" id="UP001549749">
    <property type="component" value="Unassembled WGS sequence"/>
</dbReference>
<dbReference type="Gene3D" id="3.20.20.70">
    <property type="entry name" value="Aldolase class I"/>
    <property type="match status" value="1"/>
</dbReference>
<reference evidence="6 7" key="1">
    <citation type="submission" date="2024-06" db="EMBL/GenBank/DDBJ databases">
        <title>Chitinophaga defluvii sp. nov., isolated from municipal sewage.</title>
        <authorList>
            <person name="Zhang L."/>
        </authorList>
    </citation>
    <scope>NUCLEOTIDE SEQUENCE [LARGE SCALE GENOMIC DNA]</scope>
    <source>
        <strain evidence="6 7">H8</strain>
    </source>
</reference>
<dbReference type="Pfam" id="PF01055">
    <property type="entry name" value="Glyco_hydro_31_2nd"/>
    <property type="match status" value="1"/>
</dbReference>
<organism evidence="6 7">
    <name type="scientific">Chitinophaga defluvii</name>
    <dbReference type="NCBI Taxonomy" id="3163343"/>
    <lineage>
        <taxon>Bacteria</taxon>
        <taxon>Pseudomonadati</taxon>
        <taxon>Bacteroidota</taxon>
        <taxon>Chitinophagia</taxon>
        <taxon>Chitinophagales</taxon>
        <taxon>Chitinophagaceae</taxon>
        <taxon>Chitinophaga</taxon>
    </lineage>
</organism>
<dbReference type="EMBL" id="JBEXAC010000004">
    <property type="protein sequence ID" value="MET7001583.1"/>
    <property type="molecule type" value="Genomic_DNA"/>
</dbReference>
<name>A0ABV2TEW9_9BACT</name>
<feature type="domain" description="Glycoside hydrolase family 31 TIM barrel" evidence="5">
    <location>
        <begin position="271"/>
        <end position="488"/>
    </location>
</feature>
<evidence type="ECO:0000256" key="1">
    <source>
        <dbReference type="ARBA" id="ARBA00007806"/>
    </source>
</evidence>
<protein>
    <submittedName>
        <fullName evidence="6">TIM-barrel domain-containing protein</fullName>
    </submittedName>
</protein>
<evidence type="ECO:0000256" key="4">
    <source>
        <dbReference type="RuleBase" id="RU361185"/>
    </source>
</evidence>
<dbReference type="PANTHER" id="PTHR43053">
    <property type="entry name" value="GLYCOSIDASE FAMILY 31"/>
    <property type="match status" value="1"/>
</dbReference>
<keyword evidence="3 4" id="KW-0326">Glycosidase</keyword>
<evidence type="ECO:0000259" key="5">
    <source>
        <dbReference type="Pfam" id="PF01055"/>
    </source>
</evidence>
<dbReference type="SUPFAM" id="SSF51445">
    <property type="entry name" value="(Trans)glycosidases"/>
    <property type="match status" value="1"/>
</dbReference>
<dbReference type="PROSITE" id="PS51318">
    <property type="entry name" value="TAT"/>
    <property type="match status" value="1"/>
</dbReference>
<dbReference type="InterPro" id="IPR013785">
    <property type="entry name" value="Aldolase_TIM"/>
</dbReference>
<comment type="caution">
    <text evidence="6">The sequence shown here is derived from an EMBL/GenBank/DDBJ whole genome shotgun (WGS) entry which is preliminary data.</text>
</comment>
<sequence>MGITRRNFIRNLGGTTAAVAAGSGLVLAAPGQNRPLAKPRHLPAPSEDISWKLLRGSFKMNWTLEPAAGKWIKENTIADSVQGTYRSNGYILQIAVKENGKRSAIVQFNIRREDKAHFRMHAYKIACNTSQSGVYKIFTPGSMMQQNYQIDLPYDFIAHSRAEIDQPVIWMQQTDGANTFTLGLLDQVQCTTLRGTTYLGNEGGEAPGIANKYASVSLERIFDEHNEVTEFADGLYAEADADISWFQSLINYSKAADRFTGFDGRRKTSAWALNPAWSTWYAHASDINQEMLLEDARLARELGVTTIEIDAGWNTRKGVSYHLDEDGDYYFNKDRFPDPEKLINEMHLKGMKIILRVAPLVMGVNANSRKKLENCLLKVDGKPTTYLDPRLKPVEDFLLNAWEYLFSYYKIDGMFYDFLEIPEKPDPVKGPEILHDNVHTAYTHLMKKLYEKAIAIQPDAVIVLRRGSANLNAKSFCTHMWPQDVPQDYNMNRRDVLYLKSLGDGILTHACSTSWPVSESDINVARHMSSIVMAGVPFFASLLNLLTASHKRIIKAWLSFYEKNKRDLVMGKMKPLLPTPPSAVLYTKGEQQVFIGFFEAVTGMVEVENVNTITIINAYNNHTATRLQGLSGNWSLAVYDHAWEPAGSRQIKADEQQGVTLNVQTKTNCHVVVLKKM</sequence>